<comment type="caution">
    <text evidence="1">The sequence shown here is derived from an EMBL/GenBank/DDBJ whole genome shotgun (WGS) entry which is preliminary data.</text>
</comment>
<reference evidence="1 2" key="1">
    <citation type="journal article" date="2024" name="Insects">
        <title>An Improved Chromosome-Level Genome Assembly of the Firefly Pyrocoelia pectoralis.</title>
        <authorList>
            <person name="Fu X."/>
            <person name="Meyer-Rochow V.B."/>
            <person name="Ballantyne L."/>
            <person name="Zhu X."/>
        </authorList>
    </citation>
    <scope>NUCLEOTIDE SEQUENCE [LARGE SCALE GENOMIC DNA]</scope>
    <source>
        <strain evidence="1">XCY_ONT2</strain>
    </source>
</reference>
<accession>A0AAN7VLM4</accession>
<evidence type="ECO:0000313" key="2">
    <source>
        <dbReference type="Proteomes" id="UP001329430"/>
    </source>
</evidence>
<dbReference type="EMBL" id="JAVRBK010000002">
    <property type="protein sequence ID" value="KAK5647416.1"/>
    <property type="molecule type" value="Genomic_DNA"/>
</dbReference>
<keyword evidence="2" id="KW-1185">Reference proteome</keyword>
<gene>
    <name evidence="1" type="ORF">RI129_002308</name>
</gene>
<organism evidence="1 2">
    <name type="scientific">Pyrocoelia pectoralis</name>
    <dbReference type="NCBI Taxonomy" id="417401"/>
    <lineage>
        <taxon>Eukaryota</taxon>
        <taxon>Metazoa</taxon>
        <taxon>Ecdysozoa</taxon>
        <taxon>Arthropoda</taxon>
        <taxon>Hexapoda</taxon>
        <taxon>Insecta</taxon>
        <taxon>Pterygota</taxon>
        <taxon>Neoptera</taxon>
        <taxon>Endopterygota</taxon>
        <taxon>Coleoptera</taxon>
        <taxon>Polyphaga</taxon>
        <taxon>Elateriformia</taxon>
        <taxon>Elateroidea</taxon>
        <taxon>Lampyridae</taxon>
        <taxon>Lampyrinae</taxon>
        <taxon>Pyrocoelia</taxon>
    </lineage>
</organism>
<evidence type="ECO:0000313" key="1">
    <source>
        <dbReference type="EMBL" id="KAK5647416.1"/>
    </source>
</evidence>
<dbReference type="AlphaFoldDB" id="A0AAN7VLM4"/>
<name>A0AAN7VLM4_9COLE</name>
<dbReference type="Proteomes" id="UP001329430">
    <property type="component" value="Chromosome 2"/>
</dbReference>
<sequence length="112" mass="12578">MSNSSDELEEIEPSLEGEIETGDFVLVKFLAKTTSIHYVGRIEQINSPVSFTVKFMRRKGCSHTFIFPTVEDISDADISSIVARLHPPTQTGTARTSSIFTFNYRFSNLNVK</sequence>
<proteinExistence type="predicted"/>
<protein>
    <submittedName>
        <fullName evidence="1">Uncharacterized protein</fullName>
    </submittedName>
</protein>